<dbReference type="STRING" id="4615.A0A199W1L0"/>
<accession>A0A199W1L0</accession>
<feature type="repeat" description="ARM" evidence="1">
    <location>
        <begin position="354"/>
        <end position="396"/>
    </location>
</feature>
<dbReference type="PROSITE" id="PS50176">
    <property type="entry name" value="ARM_REPEAT"/>
    <property type="match status" value="1"/>
</dbReference>
<proteinExistence type="predicted"/>
<evidence type="ECO:0000256" key="1">
    <source>
        <dbReference type="PROSITE-ProRule" id="PRU00259"/>
    </source>
</evidence>
<protein>
    <submittedName>
        <fullName evidence="3">U-box domain-containing protein 4</fullName>
    </submittedName>
</protein>
<sequence length="477" mass="51071">MDCAPVSESHGSSSCSSSSSSSSSSIDWDEAVHLYIRVVETDGAEKLQAKATLELARLANRAPESAVTVAVPAVVGLLGGSSPTLWSAAAYALCHVACSFGCRLAPIIGQSGAIPVVLRLLPDSEYRFRRILLRLLSALVSFDHPNRVILMRSGGLEAILDLVSVCADDTKKYLLEIISALALLREVRRVIANLGGLSYLIEAVSYGKMASRTRAAQALGLLGIARRVRHMLVELGAIRALVGLLKDGDESARLIAGNALGIISSHVDYLRLVAEAGAVPLYVELLQGAEPLGKEIAEDVFCVLAVAEENAALILEHLVRILQSGDENAKAAAADVIWDLSGYTHSVSVVRSSGVIPILVKLLENGNDELKEKASAAIGQLSYEGANREAMAEAGAVDVLIGVLRNDAEELREYAAEALMNFTEDPAYRERASEVLEVPSFVSIRDRLVRIRASDDFMVRSMRLMSVDQLASEPDLT</sequence>
<feature type="compositionally biased region" description="Low complexity" evidence="2">
    <location>
        <begin position="7"/>
        <end position="25"/>
    </location>
</feature>
<dbReference type="SUPFAM" id="SSF48371">
    <property type="entry name" value="ARM repeat"/>
    <property type="match status" value="2"/>
</dbReference>
<name>A0A199W1L0_ANACO</name>
<dbReference type="Gene3D" id="1.25.10.10">
    <property type="entry name" value="Leucine-rich Repeat Variant"/>
    <property type="match status" value="3"/>
</dbReference>
<dbReference type="Pfam" id="PF00514">
    <property type="entry name" value="Arm"/>
    <property type="match status" value="1"/>
</dbReference>
<dbReference type="Proteomes" id="UP000092600">
    <property type="component" value="Unassembled WGS sequence"/>
</dbReference>
<comment type="caution">
    <text evidence="3">The sequence shown here is derived from an EMBL/GenBank/DDBJ whole genome shotgun (WGS) entry which is preliminary data.</text>
</comment>
<evidence type="ECO:0000313" key="3">
    <source>
        <dbReference type="EMBL" id="OAY83146.1"/>
    </source>
</evidence>
<feature type="region of interest" description="Disordered" evidence="2">
    <location>
        <begin position="1"/>
        <end position="25"/>
    </location>
</feature>
<dbReference type="InterPro" id="IPR016024">
    <property type="entry name" value="ARM-type_fold"/>
</dbReference>
<dbReference type="InterPro" id="IPR000225">
    <property type="entry name" value="Armadillo"/>
</dbReference>
<reference evidence="3 4" key="1">
    <citation type="journal article" date="2016" name="DNA Res.">
        <title>The draft genome of MD-2 pineapple using hybrid error correction of long reads.</title>
        <authorList>
            <person name="Redwan R.M."/>
            <person name="Saidin A."/>
            <person name="Kumar S.V."/>
        </authorList>
    </citation>
    <scope>NUCLEOTIDE SEQUENCE [LARGE SCALE GENOMIC DNA]</scope>
    <source>
        <strain evidence="4">cv. MD2</strain>
        <tissue evidence="3">Leaf</tissue>
    </source>
</reference>
<organism evidence="3 4">
    <name type="scientific">Ananas comosus</name>
    <name type="common">Pineapple</name>
    <name type="synonym">Ananas ananas</name>
    <dbReference type="NCBI Taxonomy" id="4615"/>
    <lineage>
        <taxon>Eukaryota</taxon>
        <taxon>Viridiplantae</taxon>
        <taxon>Streptophyta</taxon>
        <taxon>Embryophyta</taxon>
        <taxon>Tracheophyta</taxon>
        <taxon>Spermatophyta</taxon>
        <taxon>Magnoliopsida</taxon>
        <taxon>Liliopsida</taxon>
        <taxon>Poales</taxon>
        <taxon>Bromeliaceae</taxon>
        <taxon>Bromelioideae</taxon>
        <taxon>Ananas</taxon>
    </lineage>
</organism>
<evidence type="ECO:0000256" key="2">
    <source>
        <dbReference type="SAM" id="MobiDB-lite"/>
    </source>
</evidence>
<evidence type="ECO:0000313" key="4">
    <source>
        <dbReference type="Proteomes" id="UP000092600"/>
    </source>
</evidence>
<dbReference type="EMBL" id="LSRQ01000387">
    <property type="protein sequence ID" value="OAY83146.1"/>
    <property type="molecule type" value="Genomic_DNA"/>
</dbReference>
<dbReference type="InterPro" id="IPR011989">
    <property type="entry name" value="ARM-like"/>
</dbReference>
<dbReference type="AlphaFoldDB" id="A0A199W1L0"/>
<dbReference type="PANTHER" id="PTHR46241">
    <property type="entry name" value="ARMADILLO REPEAT-CONTAINING PROTEIN 4 ARMC4"/>
    <property type="match status" value="1"/>
</dbReference>
<dbReference type="PANTHER" id="PTHR46241:SF1">
    <property type="entry name" value="OUTER DYNEIN ARM-DOCKING COMPLEX SUBUNIT 2"/>
    <property type="match status" value="1"/>
</dbReference>
<dbReference type="SMART" id="SM00185">
    <property type="entry name" value="ARM"/>
    <property type="match status" value="9"/>
</dbReference>
<gene>
    <name evidence="3" type="ORF">ACMD2_20046</name>
</gene>